<accession>A0ABY2HGD7</accession>
<dbReference type="EMBL" id="PPTA01000001">
    <property type="protein sequence ID" value="TFB07372.1"/>
    <property type="molecule type" value="Genomic_DNA"/>
</dbReference>
<dbReference type="RefSeq" id="XP_073563573.1">
    <property type="nucleotide sequence ID" value="XM_073698104.1"/>
</dbReference>
<organism evidence="1 2">
    <name type="scientific">Trichoderma ghanense</name>
    <dbReference type="NCBI Taxonomy" id="65468"/>
    <lineage>
        <taxon>Eukaryota</taxon>
        <taxon>Fungi</taxon>
        <taxon>Dikarya</taxon>
        <taxon>Ascomycota</taxon>
        <taxon>Pezizomycotina</taxon>
        <taxon>Sordariomycetes</taxon>
        <taxon>Hypocreomycetidae</taxon>
        <taxon>Hypocreales</taxon>
        <taxon>Hypocreaceae</taxon>
        <taxon>Trichoderma</taxon>
    </lineage>
</organism>
<evidence type="ECO:0000313" key="1">
    <source>
        <dbReference type="EMBL" id="TFB07372.1"/>
    </source>
</evidence>
<dbReference type="GeneID" id="300572554"/>
<dbReference type="Proteomes" id="UP001642720">
    <property type="component" value="Unassembled WGS sequence"/>
</dbReference>
<proteinExistence type="predicted"/>
<evidence type="ECO:0000313" key="2">
    <source>
        <dbReference type="Proteomes" id="UP001642720"/>
    </source>
</evidence>
<comment type="caution">
    <text evidence="1">The sequence shown here is derived from an EMBL/GenBank/DDBJ whole genome shotgun (WGS) entry which is preliminary data.</text>
</comment>
<reference evidence="1 2" key="1">
    <citation type="submission" date="2018-01" db="EMBL/GenBank/DDBJ databases">
        <title>Genome characterization of the sugarcane-associated fungus Trichoderma ghanense CCMA-1212 and their application in lignocelulose bioconversion.</title>
        <authorList>
            <person name="Steindorff A.S."/>
            <person name="Mendes T.D."/>
            <person name="Vilela E.S.D."/>
            <person name="Rodrigues D.S."/>
            <person name="Formighieri E.F."/>
            <person name="Melo I.S."/>
            <person name="Favaro L.C.L."/>
        </authorList>
    </citation>
    <scope>NUCLEOTIDE SEQUENCE [LARGE SCALE GENOMIC DNA]</scope>
    <source>
        <strain evidence="1 2">CCMA-1212</strain>
    </source>
</reference>
<name>A0ABY2HGD7_9HYPO</name>
<keyword evidence="2" id="KW-1185">Reference proteome</keyword>
<sequence>MAPSPNTQMHIVSESETETIFQSPLHGQLQGTFYTPAMPPPSMSMTSYVSPGAGTSSAAAAAAGQPHNNYAIGAPVMWVETGAPDAAHFPYMIAHTGERYDIAHYTDCKADSGVDQINGVMMICDAGTTDDDDLQSPRGKYLYQSCKKLGSGAQINGLEVVYHGGSKTVPTLPGMPGRWDKMDMLNAEGKEIKGVPKNQINGGRVRLMKRSEMGSMVG</sequence>
<gene>
    <name evidence="1" type="ORF">CCMA1212_000643</name>
</gene>
<protein>
    <submittedName>
        <fullName evidence="1">Uncharacterized protein</fullName>
    </submittedName>
</protein>